<evidence type="ECO:0000256" key="1">
    <source>
        <dbReference type="ARBA" id="ARBA00004651"/>
    </source>
</evidence>
<accession>A0ABS4G5U4</accession>
<keyword evidence="2" id="KW-1003">Cell membrane</keyword>
<dbReference type="SUPFAM" id="SSF158472">
    <property type="entry name" value="HAMP domain-like"/>
    <property type="match status" value="1"/>
</dbReference>
<evidence type="ECO:0000256" key="11">
    <source>
        <dbReference type="ARBA" id="ARBA00023136"/>
    </source>
</evidence>
<evidence type="ECO:0000256" key="9">
    <source>
        <dbReference type="ARBA" id="ARBA00022989"/>
    </source>
</evidence>
<dbReference type="InterPro" id="IPR050640">
    <property type="entry name" value="Bact_2-comp_sensor_kinase"/>
</dbReference>
<dbReference type="PROSITE" id="PS50885">
    <property type="entry name" value="HAMP"/>
    <property type="match status" value="1"/>
</dbReference>
<keyword evidence="15" id="KW-1185">Reference proteome</keyword>
<keyword evidence="7 14" id="KW-0418">Kinase</keyword>
<keyword evidence="8" id="KW-0067">ATP-binding</keyword>
<proteinExistence type="predicted"/>
<dbReference type="SMART" id="SM00304">
    <property type="entry name" value="HAMP"/>
    <property type="match status" value="1"/>
</dbReference>
<evidence type="ECO:0000313" key="14">
    <source>
        <dbReference type="EMBL" id="MBP1919927.1"/>
    </source>
</evidence>
<dbReference type="Gene3D" id="6.10.340.10">
    <property type="match status" value="1"/>
</dbReference>
<evidence type="ECO:0000256" key="10">
    <source>
        <dbReference type="ARBA" id="ARBA00023012"/>
    </source>
</evidence>
<evidence type="ECO:0000313" key="15">
    <source>
        <dbReference type="Proteomes" id="UP001519271"/>
    </source>
</evidence>
<evidence type="ECO:0000259" key="13">
    <source>
        <dbReference type="PROSITE" id="PS50885"/>
    </source>
</evidence>
<keyword evidence="3" id="KW-0597">Phosphoprotein</keyword>
<keyword evidence="9 12" id="KW-1133">Transmembrane helix</keyword>
<comment type="caution">
    <text evidence="14">The sequence shown here is derived from an EMBL/GenBank/DDBJ whole genome shotgun (WGS) entry which is preliminary data.</text>
</comment>
<dbReference type="InterPro" id="IPR010559">
    <property type="entry name" value="Sig_transdc_His_kin_internal"/>
</dbReference>
<dbReference type="RefSeq" id="WP_209460112.1">
    <property type="nucleotide sequence ID" value="NZ_JAGGKC010000021.1"/>
</dbReference>
<evidence type="ECO:0000256" key="5">
    <source>
        <dbReference type="ARBA" id="ARBA00022692"/>
    </source>
</evidence>
<gene>
    <name evidence="14" type="ORF">J2Z34_002423</name>
</gene>
<dbReference type="InterPro" id="IPR003660">
    <property type="entry name" value="HAMP_dom"/>
</dbReference>
<evidence type="ECO:0000256" key="3">
    <source>
        <dbReference type="ARBA" id="ARBA00022553"/>
    </source>
</evidence>
<evidence type="ECO:0000256" key="4">
    <source>
        <dbReference type="ARBA" id="ARBA00022679"/>
    </source>
</evidence>
<keyword evidence="5 12" id="KW-0812">Transmembrane</keyword>
<comment type="subcellular location">
    <subcellularLocation>
        <location evidence="1">Cell membrane</location>
        <topology evidence="1">Multi-pass membrane protein</topology>
    </subcellularLocation>
</comment>
<feature type="transmembrane region" description="Helical" evidence="12">
    <location>
        <begin position="267"/>
        <end position="287"/>
    </location>
</feature>
<reference evidence="14 15" key="1">
    <citation type="submission" date="2021-03" db="EMBL/GenBank/DDBJ databases">
        <title>Genomic Encyclopedia of Type Strains, Phase IV (KMG-IV): sequencing the most valuable type-strain genomes for metagenomic binning, comparative biology and taxonomic classification.</title>
        <authorList>
            <person name="Goeker M."/>
        </authorList>
    </citation>
    <scope>NUCLEOTIDE SEQUENCE [LARGE SCALE GENOMIC DNA]</scope>
    <source>
        <strain evidence="14 15">DSM 6139</strain>
    </source>
</reference>
<organism evidence="14 15">
    <name type="scientific">Youngiibacter multivorans</name>
    <dbReference type="NCBI Taxonomy" id="937251"/>
    <lineage>
        <taxon>Bacteria</taxon>
        <taxon>Bacillati</taxon>
        <taxon>Bacillota</taxon>
        <taxon>Clostridia</taxon>
        <taxon>Eubacteriales</taxon>
        <taxon>Clostridiaceae</taxon>
        <taxon>Youngiibacter</taxon>
    </lineage>
</organism>
<feature type="transmembrane region" description="Helical" evidence="12">
    <location>
        <begin position="16"/>
        <end position="39"/>
    </location>
</feature>
<evidence type="ECO:0000256" key="8">
    <source>
        <dbReference type="ARBA" id="ARBA00022840"/>
    </source>
</evidence>
<dbReference type="SUPFAM" id="SSF55874">
    <property type="entry name" value="ATPase domain of HSP90 chaperone/DNA topoisomerase II/histidine kinase"/>
    <property type="match status" value="1"/>
</dbReference>
<dbReference type="Pfam" id="PF06580">
    <property type="entry name" value="His_kinase"/>
    <property type="match status" value="1"/>
</dbReference>
<dbReference type="CDD" id="cd06225">
    <property type="entry name" value="HAMP"/>
    <property type="match status" value="1"/>
</dbReference>
<dbReference type="Pfam" id="PF02518">
    <property type="entry name" value="HATPase_c"/>
    <property type="match status" value="1"/>
</dbReference>
<keyword evidence="10" id="KW-0902">Two-component regulatory system</keyword>
<dbReference type="EMBL" id="JAGGKC010000021">
    <property type="protein sequence ID" value="MBP1919927.1"/>
    <property type="molecule type" value="Genomic_DNA"/>
</dbReference>
<dbReference type="Proteomes" id="UP001519271">
    <property type="component" value="Unassembled WGS sequence"/>
</dbReference>
<sequence length="565" mass="64450">MGKVRHSYFKDIRKMFFLYAMVPVALLTVLGLTASWAVWKNDLKRSTSDDNVKISDSLGTAVESYSSVIEMISEERYILEGMTADQRVAIFREIYDISNKLDRRGYLYVFNGHMESVVSGTSEIPHFLDMGNYLDWGIFRSMRNQPDQVQLKLVRDDNSDSMKLLLGKAMVFDGEVMGYVIFVMDSIQFGMEIARLKSQTVIADEYGWVLTGNNYSLLDSMERYIVNPDSDGIHEDDNDKYYIISKGILDGRLVVHSIASMGSQTRFFESISIVLLLIFVMLIAFVYMSTKNMAAKKTKDLYTIIDAMERVRGGDLDSYIDSVASDEFKVISDSYNIMVDSLKEQIEKNKEMGKLVAVSQSRQLQSQFNPHFLFNTLENIRFMSKLDPDSASKMILNLSTLLRYSIDTQEETVTFEKDAAYTENYMSILKARFSDRFSYSINISEDAKNCVIPKLIIQPMIENAVKYGFGGRDCLEVTINGKVSDGLLEITCEDNGTGMEPDNLNEVRRLLEQQTNRSGHSGLYNIHRRIQLAYGPEYGVEIFSEKEKGTMLRIILPARRDERVA</sequence>
<feature type="domain" description="HAMP" evidence="13">
    <location>
        <begin position="298"/>
        <end position="347"/>
    </location>
</feature>
<keyword evidence="4 14" id="KW-0808">Transferase</keyword>
<keyword evidence="11 12" id="KW-0472">Membrane</keyword>
<dbReference type="EC" id="2.7.13.3" evidence="14"/>
<dbReference type="InterPro" id="IPR003594">
    <property type="entry name" value="HATPase_dom"/>
</dbReference>
<keyword evidence="6" id="KW-0547">Nucleotide-binding</keyword>
<protein>
    <submittedName>
        <fullName evidence="14">Two-component system sensor histidine kinase YesM</fullName>
        <ecNumber evidence="14">2.7.13.3</ecNumber>
    </submittedName>
</protein>
<dbReference type="Gene3D" id="3.30.565.10">
    <property type="entry name" value="Histidine kinase-like ATPase, C-terminal domain"/>
    <property type="match status" value="1"/>
</dbReference>
<evidence type="ECO:0000256" key="6">
    <source>
        <dbReference type="ARBA" id="ARBA00022741"/>
    </source>
</evidence>
<dbReference type="PANTHER" id="PTHR34220:SF11">
    <property type="entry name" value="SENSOR PROTEIN KINASE HPTS"/>
    <property type="match status" value="1"/>
</dbReference>
<evidence type="ECO:0000256" key="12">
    <source>
        <dbReference type="SAM" id="Phobius"/>
    </source>
</evidence>
<dbReference type="GO" id="GO:0004673">
    <property type="term" value="F:protein histidine kinase activity"/>
    <property type="evidence" value="ECO:0007669"/>
    <property type="project" value="UniProtKB-EC"/>
</dbReference>
<evidence type="ECO:0000256" key="7">
    <source>
        <dbReference type="ARBA" id="ARBA00022777"/>
    </source>
</evidence>
<dbReference type="PANTHER" id="PTHR34220">
    <property type="entry name" value="SENSOR HISTIDINE KINASE YPDA"/>
    <property type="match status" value="1"/>
</dbReference>
<name>A0ABS4G5U4_9CLOT</name>
<dbReference type="InterPro" id="IPR036890">
    <property type="entry name" value="HATPase_C_sf"/>
</dbReference>
<evidence type="ECO:0000256" key="2">
    <source>
        <dbReference type="ARBA" id="ARBA00022475"/>
    </source>
</evidence>